<dbReference type="OrthoDB" id="323772at2"/>
<dbReference type="RefSeq" id="WP_111513486.1">
    <property type="nucleotide sequence ID" value="NZ_QFYR01000001.1"/>
</dbReference>
<reference evidence="2" key="1">
    <citation type="submission" date="2018-05" db="EMBL/GenBank/DDBJ databases">
        <authorList>
            <person name="Li X."/>
        </authorList>
    </citation>
    <scope>NUCLEOTIDE SEQUENCE [LARGE SCALE GENOMIC DNA]</scope>
    <source>
        <strain evidence="2">YIM 73061</strain>
    </source>
</reference>
<gene>
    <name evidence="1" type="ORF">DJ018_03490</name>
</gene>
<dbReference type="Gene3D" id="2.40.400.10">
    <property type="entry name" value="Acetoacetate decarboxylase-like"/>
    <property type="match status" value="1"/>
</dbReference>
<dbReference type="AlphaFoldDB" id="A0A328AU36"/>
<evidence type="ECO:0000313" key="2">
    <source>
        <dbReference type="Proteomes" id="UP000249725"/>
    </source>
</evidence>
<protein>
    <submittedName>
        <fullName evidence="1">Acetoacetate decarboxylase</fullName>
    </submittedName>
</protein>
<dbReference type="Proteomes" id="UP000249725">
    <property type="component" value="Unassembled WGS sequence"/>
</dbReference>
<proteinExistence type="predicted"/>
<name>A0A328AU36_9CAUL</name>
<dbReference type="InterPro" id="IPR010451">
    <property type="entry name" value="Acetoacetate_decarboxylase"/>
</dbReference>
<dbReference type="Pfam" id="PF06314">
    <property type="entry name" value="ADC"/>
    <property type="match status" value="1"/>
</dbReference>
<dbReference type="EMBL" id="QFYR01000001">
    <property type="protein sequence ID" value="RAK57034.1"/>
    <property type="molecule type" value="Genomic_DNA"/>
</dbReference>
<dbReference type="InterPro" id="IPR023375">
    <property type="entry name" value="ADC_dom_sf"/>
</dbReference>
<dbReference type="GO" id="GO:0016829">
    <property type="term" value="F:lyase activity"/>
    <property type="evidence" value="ECO:0007669"/>
    <property type="project" value="InterPro"/>
</dbReference>
<organism evidence="1 2">
    <name type="scientific">Phenylobacterium deserti</name>
    <dbReference type="NCBI Taxonomy" id="1914756"/>
    <lineage>
        <taxon>Bacteria</taxon>
        <taxon>Pseudomonadati</taxon>
        <taxon>Pseudomonadota</taxon>
        <taxon>Alphaproteobacteria</taxon>
        <taxon>Caulobacterales</taxon>
        <taxon>Caulobacteraceae</taxon>
        <taxon>Phenylobacterium</taxon>
    </lineage>
</organism>
<comment type="caution">
    <text evidence="1">The sequence shown here is derived from an EMBL/GenBank/DDBJ whole genome shotgun (WGS) entry which is preliminary data.</text>
</comment>
<evidence type="ECO:0000313" key="1">
    <source>
        <dbReference type="EMBL" id="RAK57034.1"/>
    </source>
</evidence>
<dbReference type="SUPFAM" id="SSF160104">
    <property type="entry name" value="Acetoacetate decarboxylase-like"/>
    <property type="match status" value="1"/>
</dbReference>
<keyword evidence="2" id="KW-1185">Reference proteome</keyword>
<accession>A0A328AU36</accession>
<sequence>MQSAAASPAFPPPPWRLSGEAYLSVWLIPRDELDFDPPQGFAPVHVAGRLVVGGFWARYRPPGVLSYDELAVGVLVRRGSTLAVTIPWIWVDSEASKTGARTLWAIPKAIARFAEGSAFAASDRSGERLAVFRPERALPLPLPLPFRLTIAQPGESASVLTPARITGWPGVARGEWRAAGPISFLDGRQPLLAGRLARARVRFGRAS</sequence>